<gene>
    <name evidence="1" type="ORF">CV83915_01267</name>
</gene>
<protein>
    <submittedName>
        <fullName evidence="1">Uncharacterized protein</fullName>
    </submittedName>
</protein>
<evidence type="ECO:0000313" key="2">
    <source>
        <dbReference type="Proteomes" id="UP000236551"/>
    </source>
</evidence>
<sequence length="39" mass="4427">MVTTVIRDIKIIFISRATDDLRMILKKDIPPEGNITLDA</sequence>
<dbReference type="AlphaFoldDB" id="A0A2H4TPY0"/>
<dbReference type="Proteomes" id="UP000236551">
    <property type="component" value="Chromosome"/>
</dbReference>
<dbReference type="EMBL" id="CP024978">
    <property type="protein sequence ID" value="ATZ31622.1"/>
    <property type="molecule type" value="Genomic_DNA"/>
</dbReference>
<name>A0A2H4TPY0_ECOLX</name>
<accession>A0A2H4TPY0</accession>
<reference evidence="1 2" key="1">
    <citation type="submission" date="2017-11" db="EMBL/GenBank/DDBJ databases">
        <title>Escherichia coli CV839-15 Genome sequencing and assembly.</title>
        <authorList>
            <person name="Li Z."/>
            <person name="Song N."/>
            <person name="Li W."/>
            <person name="Philip H.R."/>
            <person name="Bu Z."/>
            <person name="Siguo L."/>
        </authorList>
    </citation>
    <scope>NUCLEOTIDE SEQUENCE [LARGE SCALE GENOMIC DNA]</scope>
    <source>
        <strain evidence="1 2">CV839-15</strain>
    </source>
</reference>
<evidence type="ECO:0000313" key="1">
    <source>
        <dbReference type="EMBL" id="ATZ31622.1"/>
    </source>
</evidence>
<organism evidence="1 2">
    <name type="scientific">Escherichia coli</name>
    <dbReference type="NCBI Taxonomy" id="562"/>
    <lineage>
        <taxon>Bacteria</taxon>
        <taxon>Pseudomonadati</taxon>
        <taxon>Pseudomonadota</taxon>
        <taxon>Gammaproteobacteria</taxon>
        <taxon>Enterobacterales</taxon>
        <taxon>Enterobacteriaceae</taxon>
        <taxon>Escherichia</taxon>
    </lineage>
</organism>
<proteinExistence type="predicted"/>